<evidence type="ECO:0000256" key="1">
    <source>
        <dbReference type="ARBA" id="ARBA00004141"/>
    </source>
</evidence>
<evidence type="ECO:0000256" key="6">
    <source>
        <dbReference type="SAM" id="Phobius"/>
    </source>
</evidence>
<dbReference type="OrthoDB" id="5422757at2"/>
<dbReference type="PANTHER" id="PTHR38459">
    <property type="entry name" value="PROPHAGE BACTOPRENOL-LINKED GLUCOSE TRANSLOCASE HOMOLOG"/>
    <property type="match status" value="1"/>
</dbReference>
<keyword evidence="4 6" id="KW-1133">Transmembrane helix</keyword>
<comment type="similarity">
    <text evidence="2">Belongs to the GtrA family.</text>
</comment>
<comment type="subcellular location">
    <subcellularLocation>
        <location evidence="1">Membrane</location>
        <topology evidence="1">Multi-pass membrane protein</topology>
    </subcellularLocation>
</comment>
<dbReference type="InterPro" id="IPR051401">
    <property type="entry name" value="GtrA_CellWall_Glycosyl"/>
</dbReference>
<dbReference type="GO" id="GO:0005886">
    <property type="term" value="C:plasma membrane"/>
    <property type="evidence" value="ECO:0007669"/>
    <property type="project" value="TreeGrafter"/>
</dbReference>
<evidence type="ECO:0000313" key="8">
    <source>
        <dbReference type="EMBL" id="AOO83471.1"/>
    </source>
</evidence>
<protein>
    <recommendedName>
        <fullName evidence="7">GtrA/DPMS transmembrane domain-containing protein</fullName>
    </recommendedName>
</protein>
<dbReference type="KEGG" id="bvv:BHK69_26215"/>
<name>A0A1D7U7V0_9HYPH</name>
<feature type="transmembrane region" description="Helical" evidence="6">
    <location>
        <begin position="53"/>
        <end position="70"/>
    </location>
</feature>
<evidence type="ECO:0000256" key="4">
    <source>
        <dbReference type="ARBA" id="ARBA00022989"/>
    </source>
</evidence>
<evidence type="ECO:0000256" key="2">
    <source>
        <dbReference type="ARBA" id="ARBA00009399"/>
    </source>
</evidence>
<dbReference type="RefSeq" id="WP_069692671.1">
    <property type="nucleotide sequence ID" value="NZ_CP017147.1"/>
</dbReference>
<dbReference type="Proteomes" id="UP000094969">
    <property type="component" value="Chromosome"/>
</dbReference>
<evidence type="ECO:0000259" key="7">
    <source>
        <dbReference type="Pfam" id="PF04138"/>
    </source>
</evidence>
<feature type="domain" description="GtrA/DPMS transmembrane" evidence="7">
    <location>
        <begin position="22"/>
        <end position="135"/>
    </location>
</feature>
<feature type="transmembrane region" description="Helical" evidence="6">
    <location>
        <begin position="110"/>
        <end position="128"/>
    </location>
</feature>
<dbReference type="Pfam" id="PF04138">
    <property type="entry name" value="GtrA_DPMS_TM"/>
    <property type="match status" value="1"/>
</dbReference>
<organism evidence="8 9">
    <name type="scientific">Bosea vaviloviae</name>
    <dbReference type="NCBI Taxonomy" id="1526658"/>
    <lineage>
        <taxon>Bacteria</taxon>
        <taxon>Pseudomonadati</taxon>
        <taxon>Pseudomonadota</taxon>
        <taxon>Alphaproteobacteria</taxon>
        <taxon>Hyphomicrobiales</taxon>
        <taxon>Boseaceae</taxon>
        <taxon>Bosea</taxon>
    </lineage>
</organism>
<accession>A0A1D7U7V0</accession>
<keyword evidence="3 6" id="KW-0812">Transmembrane</keyword>
<keyword evidence="9" id="KW-1185">Reference proteome</keyword>
<reference evidence="8 9" key="1">
    <citation type="journal article" date="2015" name="Antonie Van Leeuwenhoek">
        <title>Bosea vaviloviae sp. nov., a new species of slow-growing rhizobia isolated from nodules of the relict species Vavilovia formosa (Stev.) Fed.</title>
        <authorList>
            <person name="Safronova V.I."/>
            <person name="Kuznetsova I.G."/>
            <person name="Sazanova A.L."/>
            <person name="Kimeklis A.K."/>
            <person name="Belimov A.A."/>
            <person name="Andronov E.E."/>
            <person name="Pinaev A.G."/>
            <person name="Chizhevskaya E.P."/>
            <person name="Pukhaev A.R."/>
            <person name="Popov K.P."/>
            <person name="Willems A."/>
            <person name="Tikhonovich I.A."/>
        </authorList>
    </citation>
    <scope>NUCLEOTIDE SEQUENCE [LARGE SCALE GENOMIC DNA]</scope>
    <source>
        <strain evidence="8 9">Vaf18</strain>
    </source>
</reference>
<feature type="transmembrane region" description="Helical" evidence="6">
    <location>
        <begin position="20"/>
        <end position="41"/>
    </location>
</feature>
<sequence>MSFKQYPPFKQYPRRSRQLIAYVFAGGITAVAHYALLIGLVELGHVDPVPATLAGFVLGAIVSYTLNRWLTFDATHSHAQATWRFALIAAGGFVLTGVLMQLFVGKLGLPYLPMQLVTTGIVMVFSFLGHKFFSFADRAE</sequence>
<dbReference type="EMBL" id="CP017147">
    <property type="protein sequence ID" value="AOO83471.1"/>
    <property type="molecule type" value="Genomic_DNA"/>
</dbReference>
<evidence type="ECO:0000313" key="9">
    <source>
        <dbReference type="Proteomes" id="UP000094969"/>
    </source>
</evidence>
<dbReference type="STRING" id="1526658.BHK69_26215"/>
<dbReference type="GO" id="GO:0000271">
    <property type="term" value="P:polysaccharide biosynthetic process"/>
    <property type="evidence" value="ECO:0007669"/>
    <property type="project" value="InterPro"/>
</dbReference>
<dbReference type="InterPro" id="IPR007267">
    <property type="entry name" value="GtrA_DPMS_TM"/>
</dbReference>
<dbReference type="AlphaFoldDB" id="A0A1D7U7V0"/>
<dbReference type="PANTHER" id="PTHR38459:SF1">
    <property type="entry name" value="PROPHAGE BACTOPRENOL-LINKED GLUCOSE TRANSLOCASE HOMOLOG"/>
    <property type="match status" value="1"/>
</dbReference>
<evidence type="ECO:0000256" key="5">
    <source>
        <dbReference type="ARBA" id="ARBA00023136"/>
    </source>
</evidence>
<keyword evidence="5 6" id="KW-0472">Membrane</keyword>
<proteinExistence type="inferred from homology"/>
<feature type="transmembrane region" description="Helical" evidence="6">
    <location>
        <begin position="82"/>
        <end position="104"/>
    </location>
</feature>
<evidence type="ECO:0000256" key="3">
    <source>
        <dbReference type="ARBA" id="ARBA00022692"/>
    </source>
</evidence>
<gene>
    <name evidence="8" type="ORF">BHK69_26215</name>
</gene>